<feature type="transmembrane region" description="Helical" evidence="6">
    <location>
        <begin position="135"/>
        <end position="153"/>
    </location>
</feature>
<accession>C1DXX2</accession>
<name>C1DXX2_SULAA</name>
<dbReference type="eggNOG" id="COG3431">
    <property type="taxonomic scope" value="Bacteria"/>
</dbReference>
<gene>
    <name evidence="7" type="ordered locus">SULAZ_0238</name>
</gene>
<keyword evidence="3 6" id="KW-0812">Transmembrane</keyword>
<feature type="transmembrane region" description="Helical" evidence="6">
    <location>
        <begin position="74"/>
        <end position="92"/>
    </location>
</feature>
<evidence type="ECO:0000313" key="8">
    <source>
        <dbReference type="Proteomes" id="UP000001369"/>
    </source>
</evidence>
<sequence>MRKKIKYLRNKLVEKISNIDTALIGFLENFDRLIHLFLAVLIVVVSLAIFIWFVHDFIGLIKNVVEFKRNISGSALRLFGTAILLWPLSSLLRAEINLIKGEKISLNLFVDTAIAGTIRSVLISTAEGEELKETYYYIIALLVFAVVRLIVVYTEKLEKSQKEGEKGGA</sequence>
<dbReference type="EMBL" id="CP001229">
    <property type="protein sequence ID" value="ACN99138.1"/>
    <property type="molecule type" value="Genomic_DNA"/>
</dbReference>
<dbReference type="Proteomes" id="UP000001369">
    <property type="component" value="Chromosome"/>
</dbReference>
<keyword evidence="5 6" id="KW-0472">Membrane</keyword>
<dbReference type="InterPro" id="IPR020948">
    <property type="entry name" value="P_starv_induced_PsiE-like"/>
</dbReference>
<evidence type="ECO:0000256" key="5">
    <source>
        <dbReference type="ARBA" id="ARBA00023136"/>
    </source>
</evidence>
<dbReference type="STRING" id="204536.SULAZ_0238"/>
<dbReference type="OrthoDB" id="14246at2"/>
<keyword evidence="4 6" id="KW-1133">Transmembrane helix</keyword>
<evidence type="ECO:0000313" key="7">
    <source>
        <dbReference type="EMBL" id="ACN99138.1"/>
    </source>
</evidence>
<dbReference type="KEGG" id="saf:SULAZ_0238"/>
<organism evidence="7 8">
    <name type="scientific">Sulfurihydrogenibium azorense (strain DSM 15241 / OCM 825 / Az-Fu1)</name>
    <dbReference type="NCBI Taxonomy" id="204536"/>
    <lineage>
        <taxon>Bacteria</taxon>
        <taxon>Pseudomonadati</taxon>
        <taxon>Aquificota</taxon>
        <taxon>Aquificia</taxon>
        <taxon>Aquificales</taxon>
        <taxon>Hydrogenothermaceae</taxon>
        <taxon>Sulfurihydrogenibium</taxon>
    </lineage>
</organism>
<reference evidence="7 8" key="1">
    <citation type="journal article" date="2009" name="J. Bacteriol.">
        <title>Complete and draft genome sequences of six members of the Aquificales.</title>
        <authorList>
            <person name="Reysenbach A.L."/>
            <person name="Hamamura N."/>
            <person name="Podar M."/>
            <person name="Griffiths E."/>
            <person name="Ferreira S."/>
            <person name="Hochstein R."/>
            <person name="Heidelberg J."/>
            <person name="Johnson J."/>
            <person name="Mead D."/>
            <person name="Pohorille A."/>
            <person name="Sarmiento M."/>
            <person name="Schweighofer K."/>
            <person name="Seshadri R."/>
            <person name="Voytek M.A."/>
        </authorList>
    </citation>
    <scope>NUCLEOTIDE SEQUENCE [LARGE SCALE GENOMIC DNA]</scope>
    <source>
        <strain evidence="8">Az-Fu1 / DSM 15241 / OCM 825</strain>
    </source>
</reference>
<proteinExistence type="predicted"/>
<evidence type="ECO:0000256" key="6">
    <source>
        <dbReference type="SAM" id="Phobius"/>
    </source>
</evidence>
<dbReference type="AlphaFoldDB" id="C1DXX2"/>
<dbReference type="Pfam" id="PF06146">
    <property type="entry name" value="PsiE"/>
    <property type="match status" value="1"/>
</dbReference>
<evidence type="ECO:0000256" key="1">
    <source>
        <dbReference type="ARBA" id="ARBA00004651"/>
    </source>
</evidence>
<evidence type="ECO:0000256" key="2">
    <source>
        <dbReference type="ARBA" id="ARBA00022475"/>
    </source>
</evidence>
<feature type="transmembrane region" description="Helical" evidence="6">
    <location>
        <begin position="104"/>
        <end position="123"/>
    </location>
</feature>
<evidence type="ECO:0000256" key="3">
    <source>
        <dbReference type="ARBA" id="ARBA00022692"/>
    </source>
</evidence>
<dbReference type="HOGENOM" id="CLU_1577685_0_0_0"/>
<evidence type="ECO:0000256" key="4">
    <source>
        <dbReference type="ARBA" id="ARBA00022989"/>
    </source>
</evidence>
<dbReference type="RefSeq" id="WP_012674457.1">
    <property type="nucleotide sequence ID" value="NC_012438.1"/>
</dbReference>
<keyword evidence="8" id="KW-1185">Reference proteome</keyword>
<comment type="subcellular location">
    <subcellularLocation>
        <location evidence="1">Cell membrane</location>
        <topology evidence="1">Multi-pass membrane protein</topology>
    </subcellularLocation>
</comment>
<keyword evidence="2" id="KW-1003">Cell membrane</keyword>
<protein>
    <submittedName>
        <fullName evidence="7">Uncharacterized protein</fullName>
    </submittedName>
</protein>
<dbReference type="GO" id="GO:0005886">
    <property type="term" value="C:plasma membrane"/>
    <property type="evidence" value="ECO:0007669"/>
    <property type="project" value="UniProtKB-SubCell"/>
</dbReference>
<feature type="transmembrane region" description="Helical" evidence="6">
    <location>
        <begin position="33"/>
        <end position="54"/>
    </location>
</feature>